<dbReference type="InterPro" id="IPR002885">
    <property type="entry name" value="PPR_rpt"/>
</dbReference>
<dbReference type="EMBL" id="JAUESC010000003">
    <property type="protein sequence ID" value="KAK0598969.1"/>
    <property type="molecule type" value="Genomic_DNA"/>
</dbReference>
<dbReference type="Pfam" id="PF01535">
    <property type="entry name" value="PPR"/>
    <property type="match status" value="1"/>
</dbReference>
<comment type="similarity">
    <text evidence="1">Belongs to the PPR family. P subfamily.</text>
</comment>
<evidence type="ECO:0000256" key="2">
    <source>
        <dbReference type="ARBA" id="ARBA00022737"/>
    </source>
</evidence>
<dbReference type="InterPro" id="IPR050667">
    <property type="entry name" value="PPR-containing_protein"/>
</dbReference>
<keyword evidence="6" id="KW-1185">Reference proteome</keyword>
<evidence type="ECO:0008006" key="7">
    <source>
        <dbReference type="Google" id="ProtNLM"/>
    </source>
</evidence>
<dbReference type="Pfam" id="PF13041">
    <property type="entry name" value="PPR_2"/>
    <property type="match status" value="1"/>
</dbReference>
<feature type="repeat" description="PPR" evidence="3">
    <location>
        <begin position="323"/>
        <end position="357"/>
    </location>
</feature>
<feature type="repeat" description="PPR" evidence="3">
    <location>
        <begin position="358"/>
        <end position="392"/>
    </location>
</feature>
<keyword evidence="2" id="KW-0677">Repeat</keyword>
<accession>A0AA39SVU0</accession>
<comment type="caution">
    <text evidence="5">The sequence shown here is derived from an EMBL/GenBank/DDBJ whole genome shotgun (WGS) entry which is preliminary data.</text>
</comment>
<feature type="repeat" description="PPR" evidence="3">
    <location>
        <begin position="393"/>
        <end position="427"/>
    </location>
</feature>
<reference evidence="5" key="1">
    <citation type="journal article" date="2022" name="Plant J.">
        <title>Strategies of tolerance reflected in two North American maple genomes.</title>
        <authorList>
            <person name="McEvoy S.L."/>
            <person name="Sezen U.U."/>
            <person name="Trouern-Trend A."/>
            <person name="McMahon S.M."/>
            <person name="Schaberg P.G."/>
            <person name="Yang J."/>
            <person name="Wegrzyn J.L."/>
            <person name="Swenson N.G."/>
        </authorList>
    </citation>
    <scope>NUCLEOTIDE SEQUENCE</scope>
    <source>
        <strain evidence="5">NS2018</strain>
    </source>
</reference>
<dbReference type="NCBIfam" id="TIGR00756">
    <property type="entry name" value="PPR"/>
    <property type="match status" value="5"/>
</dbReference>
<dbReference type="PANTHER" id="PTHR47939:SF5">
    <property type="entry name" value="PENTACOTRIPEPTIDE-REPEAT REGION OF PRORP DOMAIN-CONTAINING PROTEIN"/>
    <property type="match status" value="1"/>
</dbReference>
<gene>
    <name evidence="5" type="ORF">LWI29_001151</name>
</gene>
<dbReference type="Proteomes" id="UP001168877">
    <property type="component" value="Unassembled WGS sequence"/>
</dbReference>
<feature type="compositionally biased region" description="Acidic residues" evidence="4">
    <location>
        <begin position="81"/>
        <end position="100"/>
    </location>
</feature>
<reference evidence="5" key="2">
    <citation type="submission" date="2023-06" db="EMBL/GenBank/DDBJ databases">
        <authorList>
            <person name="Swenson N.G."/>
            <person name="Wegrzyn J.L."/>
            <person name="Mcevoy S.L."/>
        </authorList>
    </citation>
    <scope>NUCLEOTIDE SEQUENCE</scope>
    <source>
        <strain evidence="5">NS2018</strain>
        <tissue evidence="5">Leaf</tissue>
    </source>
</reference>
<dbReference type="AlphaFoldDB" id="A0AA39SVU0"/>
<proteinExistence type="inferred from homology"/>
<dbReference type="PANTHER" id="PTHR47939">
    <property type="entry name" value="MEMBRANE-ASSOCIATED SALT-INDUCIBLE PROTEIN-LIKE"/>
    <property type="match status" value="1"/>
</dbReference>
<protein>
    <recommendedName>
        <fullName evidence="7">Pentatricopeptide repeat-containing protein</fullName>
    </recommendedName>
</protein>
<sequence length="598" mass="69165">MRGGIRVIRSNLSRFVILSRTHFGSTYINPIQYAKPINRTTISNPVNDFSLPFHFSYCSTSNFETTNAPKVSKLEEKDSSDSDDDSDIGNDDGDKEDIDVSDVKRSSRHDEGYVKDVKTLVNILREFGNKRSEMRTKIEQCGIVASSEVVVEVLSRVRNDWEAAFTFFLWAGDQPGYAHSTRDYHAMIYFLGKMRKFDTAWALIDQMRGGRTGPSLVTKQTLLIMIRRYCAVHDVARAINTFYAYKKFKFDVGIEDFQSLLSALCRYKNVQDAEHLIFCNKNVFPYNAKSFNIILNGWCNIIVSPREAGRVWSEMSKKGIRHDVVSFSSMISCYSKTRNLHSVLKLFDLMKKMKIEPDRKVYNAVIHALAKGGLVKEAINLMKSMEEKGIPQNIITYNSLIKPLCKARKVEEAKEAFDEMLQRGLSPTIHTYHAFMHVLSTGEEVFDLLEKMRKMGCEPTNDTYIMLIRKFSRWCQYDNVSKVWNEICENGIGPDCSAYVVLIHGLFLNGKLEEARKYYKEMKEKELLLDRKTDERLQDWLSCKPFAEPQMADSKDNQLLIGKHTRVISKKCDQERDFLRQPETRRVVRERGFSFWDQ</sequence>
<dbReference type="PROSITE" id="PS51375">
    <property type="entry name" value="PPR"/>
    <property type="match status" value="5"/>
</dbReference>
<evidence type="ECO:0000313" key="5">
    <source>
        <dbReference type="EMBL" id="KAK0598969.1"/>
    </source>
</evidence>
<dbReference type="Pfam" id="PF13812">
    <property type="entry name" value="PPR_3"/>
    <property type="match status" value="1"/>
</dbReference>
<evidence type="ECO:0000256" key="3">
    <source>
        <dbReference type="PROSITE-ProRule" id="PRU00708"/>
    </source>
</evidence>
<dbReference type="Gene3D" id="1.25.40.10">
    <property type="entry name" value="Tetratricopeptide repeat domain"/>
    <property type="match status" value="3"/>
</dbReference>
<feature type="repeat" description="PPR" evidence="3">
    <location>
        <begin position="495"/>
        <end position="529"/>
    </location>
</feature>
<organism evidence="5 6">
    <name type="scientific">Acer saccharum</name>
    <name type="common">Sugar maple</name>
    <dbReference type="NCBI Taxonomy" id="4024"/>
    <lineage>
        <taxon>Eukaryota</taxon>
        <taxon>Viridiplantae</taxon>
        <taxon>Streptophyta</taxon>
        <taxon>Embryophyta</taxon>
        <taxon>Tracheophyta</taxon>
        <taxon>Spermatophyta</taxon>
        <taxon>Magnoliopsida</taxon>
        <taxon>eudicotyledons</taxon>
        <taxon>Gunneridae</taxon>
        <taxon>Pentapetalae</taxon>
        <taxon>rosids</taxon>
        <taxon>malvids</taxon>
        <taxon>Sapindales</taxon>
        <taxon>Sapindaceae</taxon>
        <taxon>Hippocastanoideae</taxon>
        <taxon>Acereae</taxon>
        <taxon>Acer</taxon>
    </lineage>
</organism>
<evidence type="ECO:0000256" key="4">
    <source>
        <dbReference type="SAM" id="MobiDB-lite"/>
    </source>
</evidence>
<feature type="region of interest" description="Disordered" evidence="4">
    <location>
        <begin position="69"/>
        <end position="104"/>
    </location>
</feature>
<dbReference type="InterPro" id="IPR011990">
    <property type="entry name" value="TPR-like_helical_dom_sf"/>
</dbReference>
<evidence type="ECO:0000256" key="1">
    <source>
        <dbReference type="ARBA" id="ARBA00007626"/>
    </source>
</evidence>
<feature type="repeat" description="PPR" evidence="3">
    <location>
        <begin position="287"/>
        <end position="322"/>
    </location>
</feature>
<name>A0AA39SVU0_ACESA</name>
<evidence type="ECO:0000313" key="6">
    <source>
        <dbReference type="Proteomes" id="UP001168877"/>
    </source>
</evidence>